<organism evidence="1 2">
    <name type="scientific">Finegoldia magna (strain ATCC 29328 / DSM 20472 / WAL 2508)</name>
    <name type="common">Peptostreptococcus magnus</name>
    <dbReference type="NCBI Taxonomy" id="334413"/>
    <lineage>
        <taxon>Bacteria</taxon>
        <taxon>Bacillati</taxon>
        <taxon>Bacillota</taxon>
        <taxon>Tissierellia</taxon>
        <taxon>Tissierellales</taxon>
        <taxon>Peptoniphilaceae</taxon>
        <taxon>Finegoldia</taxon>
    </lineage>
</organism>
<dbReference type="HOGENOM" id="CLU_2000521_0_0_9"/>
<dbReference type="AlphaFoldDB" id="B0S4C7"/>
<dbReference type="KEGG" id="fma:FMG_P0069"/>
<keyword evidence="1" id="KW-0614">Plasmid</keyword>
<protein>
    <submittedName>
        <fullName evidence="1">Uncharacterized protein</fullName>
    </submittedName>
</protein>
<proteinExistence type="predicted"/>
<dbReference type="Proteomes" id="UP000001319">
    <property type="component" value="Plasmid pFMC"/>
</dbReference>
<accession>B0S4C7</accession>
<gene>
    <name evidence="1" type="ordered locus">FMG_P0069</name>
</gene>
<dbReference type="EMBL" id="AP008972">
    <property type="protein sequence ID" value="BAG09118.1"/>
    <property type="molecule type" value="Genomic_DNA"/>
</dbReference>
<geneLocation type="plasmid" evidence="1 2">
    <name>pFMC</name>
</geneLocation>
<evidence type="ECO:0000313" key="1">
    <source>
        <dbReference type="EMBL" id="BAG09118.1"/>
    </source>
</evidence>
<evidence type="ECO:0000313" key="2">
    <source>
        <dbReference type="Proteomes" id="UP000001319"/>
    </source>
</evidence>
<reference evidence="1 2" key="1">
    <citation type="journal article" date="2008" name="DNA Res.">
        <title>Complete genome sequence of Finegoldia magna, an anaerobic opportunistic pathogen.</title>
        <authorList>
            <person name="Goto T."/>
            <person name="Yamashita A."/>
            <person name="Hirakawa H."/>
            <person name="Matsutani M."/>
            <person name="Todo K."/>
            <person name="Ohshima K."/>
            <person name="Toh H."/>
            <person name="Miyamoto K."/>
            <person name="Kuhara S."/>
            <person name="Hattori M."/>
            <person name="Shimizu T."/>
            <person name="Akimoto S."/>
        </authorList>
    </citation>
    <scope>NUCLEOTIDE SEQUENCE [LARGE SCALE GENOMIC DNA]</scope>
    <source>
        <strain evidence="2">ATCC 29328 / DSM 20472 / WAL 2508</strain>
        <plasmid evidence="1 2">pFMC</plasmid>
    </source>
</reference>
<sequence>MTRDVYKDFEVEVSGQDLLDMFREVDSDGEPEHETVRLEINEDGESHFADDNWSEDDDTVYTQTYERSDWLEDPDEEVIMEYWVHALNEFYHNNPVEVDTRYTEENEDGEEYVIEHARFRITFC</sequence>
<keyword evidence="2" id="KW-1185">Reference proteome</keyword>
<name>B0S4C7_FINM2</name>
<dbReference type="RefSeq" id="WP_012289881.1">
    <property type="nucleotide sequence ID" value="NC_010371.1"/>
</dbReference>